<proteinExistence type="predicted"/>
<gene>
    <name evidence="3" type="ORF">GCM10010470_62300</name>
</gene>
<feature type="transmembrane region" description="Helical" evidence="2">
    <location>
        <begin position="75"/>
        <end position="96"/>
    </location>
</feature>
<reference evidence="3 4" key="1">
    <citation type="journal article" date="2019" name="Int. J. Syst. Evol. Microbiol.">
        <title>The Global Catalogue of Microorganisms (GCM) 10K type strain sequencing project: providing services to taxonomists for standard genome sequencing and annotation.</title>
        <authorList>
            <consortium name="The Broad Institute Genomics Platform"/>
            <consortium name="The Broad Institute Genome Sequencing Center for Infectious Disease"/>
            <person name="Wu L."/>
            <person name="Ma J."/>
        </authorList>
    </citation>
    <scope>NUCLEOTIDE SEQUENCE [LARGE SCALE GENOMIC DNA]</scope>
    <source>
        <strain evidence="3 4">JCM 9383</strain>
    </source>
</reference>
<evidence type="ECO:0000256" key="2">
    <source>
        <dbReference type="SAM" id="Phobius"/>
    </source>
</evidence>
<keyword evidence="2" id="KW-0812">Transmembrane</keyword>
<protein>
    <submittedName>
        <fullName evidence="3">Uncharacterized protein</fullName>
    </submittedName>
</protein>
<sequence>MTVAEPWPADGPKFTEDELEAASDPAPLNQAWRAAVAGVEVVVVAVLALTAWWLWGIGHEPIHVPGADPTYRLVGSRLALSVAAVALAGLLAIDAIRQAVLAARTRR</sequence>
<keyword evidence="2" id="KW-1133">Transmembrane helix</keyword>
<keyword evidence="2" id="KW-0472">Membrane</keyword>
<feature type="transmembrane region" description="Helical" evidence="2">
    <location>
        <begin position="34"/>
        <end position="55"/>
    </location>
</feature>
<evidence type="ECO:0000313" key="4">
    <source>
        <dbReference type="Proteomes" id="UP001500979"/>
    </source>
</evidence>
<dbReference type="Proteomes" id="UP001500979">
    <property type="component" value="Unassembled WGS sequence"/>
</dbReference>
<evidence type="ECO:0000256" key="1">
    <source>
        <dbReference type="SAM" id="MobiDB-lite"/>
    </source>
</evidence>
<feature type="region of interest" description="Disordered" evidence="1">
    <location>
        <begin position="1"/>
        <end position="20"/>
    </location>
</feature>
<accession>A0ABN3VM46</accession>
<name>A0ABN3VM46_9PSEU</name>
<keyword evidence="4" id="KW-1185">Reference proteome</keyword>
<dbReference type="RefSeq" id="WP_344685877.1">
    <property type="nucleotide sequence ID" value="NZ_BAAAUX010000034.1"/>
</dbReference>
<dbReference type="EMBL" id="BAAAUX010000034">
    <property type="protein sequence ID" value="GAA2818508.1"/>
    <property type="molecule type" value="Genomic_DNA"/>
</dbReference>
<comment type="caution">
    <text evidence="3">The sequence shown here is derived from an EMBL/GenBank/DDBJ whole genome shotgun (WGS) entry which is preliminary data.</text>
</comment>
<evidence type="ECO:0000313" key="3">
    <source>
        <dbReference type="EMBL" id="GAA2818508.1"/>
    </source>
</evidence>
<organism evidence="3 4">
    <name type="scientific">Saccharopolyspora taberi</name>
    <dbReference type="NCBI Taxonomy" id="60895"/>
    <lineage>
        <taxon>Bacteria</taxon>
        <taxon>Bacillati</taxon>
        <taxon>Actinomycetota</taxon>
        <taxon>Actinomycetes</taxon>
        <taxon>Pseudonocardiales</taxon>
        <taxon>Pseudonocardiaceae</taxon>
        <taxon>Saccharopolyspora</taxon>
    </lineage>
</organism>